<dbReference type="InterPro" id="IPR036737">
    <property type="entry name" value="OmpA-like_sf"/>
</dbReference>
<dbReference type="AlphaFoldDB" id="A0A2K2G6T1"/>
<dbReference type="GO" id="GO:0009279">
    <property type="term" value="C:cell outer membrane"/>
    <property type="evidence" value="ECO:0007669"/>
    <property type="project" value="UniProtKB-SubCell"/>
</dbReference>
<comment type="subcellular location">
    <subcellularLocation>
        <location evidence="1">Cell outer membrane</location>
    </subcellularLocation>
</comment>
<dbReference type="Gene3D" id="3.30.1330.60">
    <property type="entry name" value="OmpA-like domain"/>
    <property type="match status" value="1"/>
</dbReference>
<dbReference type="Pfam" id="PF00691">
    <property type="entry name" value="OmpA"/>
    <property type="match status" value="1"/>
</dbReference>
<dbReference type="InterPro" id="IPR006664">
    <property type="entry name" value="OMP_bac"/>
</dbReference>
<dbReference type="PRINTS" id="PR01021">
    <property type="entry name" value="OMPADOMAIN"/>
</dbReference>
<evidence type="ECO:0000256" key="4">
    <source>
        <dbReference type="PROSITE-ProRule" id="PRU00473"/>
    </source>
</evidence>
<dbReference type="SUPFAM" id="SSF103088">
    <property type="entry name" value="OmpA-like"/>
    <property type="match status" value="1"/>
</dbReference>
<keyword evidence="8" id="KW-1185">Reference proteome</keyword>
<protein>
    <recommendedName>
        <fullName evidence="6">OmpA-like domain-containing protein</fullName>
    </recommendedName>
</protein>
<keyword evidence="2 4" id="KW-0472">Membrane</keyword>
<dbReference type="PROSITE" id="PS51123">
    <property type="entry name" value="OMPA_2"/>
    <property type="match status" value="1"/>
</dbReference>
<organism evidence="7 8">
    <name type="scientific">Novosphingobium guangzhouense</name>
    <dbReference type="NCBI Taxonomy" id="1850347"/>
    <lineage>
        <taxon>Bacteria</taxon>
        <taxon>Pseudomonadati</taxon>
        <taxon>Pseudomonadota</taxon>
        <taxon>Alphaproteobacteria</taxon>
        <taxon>Sphingomonadales</taxon>
        <taxon>Sphingomonadaceae</taxon>
        <taxon>Novosphingobium</taxon>
    </lineage>
</organism>
<name>A0A2K2G6T1_9SPHN</name>
<dbReference type="CDD" id="cd07185">
    <property type="entry name" value="OmpA_C-like"/>
    <property type="match status" value="1"/>
</dbReference>
<gene>
    <name evidence="7" type="ORF">A8V01_00630</name>
</gene>
<comment type="caution">
    <text evidence="7">The sequence shown here is derived from an EMBL/GenBank/DDBJ whole genome shotgun (WGS) entry which is preliminary data.</text>
</comment>
<evidence type="ECO:0000256" key="1">
    <source>
        <dbReference type="ARBA" id="ARBA00004442"/>
    </source>
</evidence>
<evidence type="ECO:0000313" key="7">
    <source>
        <dbReference type="EMBL" id="PNU06729.1"/>
    </source>
</evidence>
<feature type="compositionally biased region" description="Low complexity" evidence="5">
    <location>
        <begin position="200"/>
        <end position="218"/>
    </location>
</feature>
<proteinExistence type="predicted"/>
<sequence length="218" mass="22876">MRGLKLQGGAARWLSVTAIGLGIAACQPGGNPADEQTEAVADAATDGSDIAEPQPEKKSIIRPEIEPTPTETPVLEPETLVVPFPAKGAQPDSAGTALIDNLMTHPTFRTGGPITIWGHSDSKGSDADNLAASRRRAEAVRDYLVKKGVAKDRIAVIALGEARPIAPNRNLDGTDDMEGRARNRRVEIKVDIPAPPPVQAPAQTPAQAPAQQAPEQGQ</sequence>
<evidence type="ECO:0000256" key="2">
    <source>
        <dbReference type="ARBA" id="ARBA00023136"/>
    </source>
</evidence>
<feature type="region of interest" description="Disordered" evidence="5">
    <location>
        <begin position="167"/>
        <end position="218"/>
    </location>
</feature>
<evidence type="ECO:0000256" key="5">
    <source>
        <dbReference type="SAM" id="MobiDB-lite"/>
    </source>
</evidence>
<dbReference type="InterPro" id="IPR050330">
    <property type="entry name" value="Bact_OuterMem_StrucFunc"/>
</dbReference>
<dbReference type="Proteomes" id="UP000236327">
    <property type="component" value="Unassembled WGS sequence"/>
</dbReference>
<dbReference type="InterPro" id="IPR006665">
    <property type="entry name" value="OmpA-like"/>
</dbReference>
<accession>A0A2K2G6T1</accession>
<evidence type="ECO:0000259" key="6">
    <source>
        <dbReference type="PROSITE" id="PS51123"/>
    </source>
</evidence>
<dbReference type="EMBL" id="LYMM01000001">
    <property type="protein sequence ID" value="PNU06729.1"/>
    <property type="molecule type" value="Genomic_DNA"/>
</dbReference>
<feature type="domain" description="OmpA-like" evidence="6">
    <location>
        <begin position="71"/>
        <end position="194"/>
    </location>
</feature>
<dbReference type="PANTHER" id="PTHR30329">
    <property type="entry name" value="STATOR ELEMENT OF FLAGELLAR MOTOR COMPLEX"/>
    <property type="match status" value="1"/>
</dbReference>
<feature type="compositionally biased region" description="Basic and acidic residues" evidence="5">
    <location>
        <begin position="177"/>
        <end position="190"/>
    </location>
</feature>
<evidence type="ECO:0000313" key="8">
    <source>
        <dbReference type="Proteomes" id="UP000236327"/>
    </source>
</evidence>
<reference evidence="7 8" key="1">
    <citation type="submission" date="2016-05" db="EMBL/GenBank/DDBJ databases">
        <title>Complete genome sequence of Novosphingobium guangzhouense SA925(T).</title>
        <authorList>
            <person name="Sha S."/>
        </authorList>
    </citation>
    <scope>NUCLEOTIDE SEQUENCE [LARGE SCALE GENOMIC DNA]</scope>
    <source>
        <strain evidence="7 8">SA925</strain>
    </source>
</reference>
<dbReference type="RefSeq" id="WP_103094022.1">
    <property type="nucleotide sequence ID" value="NZ_LYMM01000001.1"/>
</dbReference>
<dbReference type="PANTHER" id="PTHR30329:SF21">
    <property type="entry name" value="LIPOPROTEIN YIAD-RELATED"/>
    <property type="match status" value="1"/>
</dbReference>
<dbReference type="PROSITE" id="PS51257">
    <property type="entry name" value="PROKAR_LIPOPROTEIN"/>
    <property type="match status" value="1"/>
</dbReference>
<evidence type="ECO:0000256" key="3">
    <source>
        <dbReference type="ARBA" id="ARBA00023237"/>
    </source>
</evidence>
<dbReference type="OrthoDB" id="9814546at2"/>
<keyword evidence="3" id="KW-0998">Cell outer membrane</keyword>